<dbReference type="InterPro" id="IPR044600">
    <property type="entry name" value="ATL1/ATL16-like"/>
</dbReference>
<dbReference type="InterPro" id="IPR013083">
    <property type="entry name" value="Znf_RING/FYVE/PHD"/>
</dbReference>
<dbReference type="Pfam" id="PF13639">
    <property type="entry name" value="zf-RING_2"/>
    <property type="match status" value="1"/>
</dbReference>
<keyword evidence="5" id="KW-0808">Transferase</keyword>
<dbReference type="GO" id="GO:0008270">
    <property type="term" value="F:zinc ion binding"/>
    <property type="evidence" value="ECO:0007669"/>
    <property type="project" value="UniProtKB-KW"/>
</dbReference>
<dbReference type="EMBL" id="KZ305037">
    <property type="protein sequence ID" value="PIA43150.1"/>
    <property type="molecule type" value="Genomic_DNA"/>
</dbReference>
<dbReference type="EC" id="2.3.2.27" evidence="4"/>
<evidence type="ECO:0000256" key="9">
    <source>
        <dbReference type="ARBA" id="ARBA00022786"/>
    </source>
</evidence>
<keyword evidence="7" id="KW-0479">Metal-binding</keyword>
<feature type="transmembrane region" description="Helical" evidence="14">
    <location>
        <begin position="28"/>
        <end position="54"/>
    </location>
</feature>
<comment type="pathway">
    <text evidence="3">Protein modification; protein ubiquitination.</text>
</comment>
<sequence length="175" mass="19640">MGDSPTSPVIPSFSLPSPPPHKLNLSPFYYGLVVVGSTAVVLALYNLIVVGFCAHNRRQRLLQTPNQSAGFTSQNFDSISRPCMFSAYKYTKKEIHEQTSDIECSVCLSNFEDGEDVRKLPRCKHLFHAACIDMWLYSHSDCPLCRTVVRSPVSHNLVYSEDNSREILRDPSNSV</sequence>
<evidence type="ECO:0000313" key="16">
    <source>
        <dbReference type="EMBL" id="PIA43150.1"/>
    </source>
</evidence>
<dbReference type="SMART" id="SM00184">
    <property type="entry name" value="RING"/>
    <property type="match status" value="1"/>
</dbReference>
<keyword evidence="17" id="KW-1185">Reference proteome</keyword>
<dbReference type="PANTHER" id="PTHR46913">
    <property type="entry name" value="RING-H2 FINGER PROTEIN ATL16"/>
    <property type="match status" value="1"/>
</dbReference>
<evidence type="ECO:0000256" key="10">
    <source>
        <dbReference type="ARBA" id="ARBA00022833"/>
    </source>
</evidence>
<evidence type="ECO:0000313" key="17">
    <source>
        <dbReference type="Proteomes" id="UP000230069"/>
    </source>
</evidence>
<evidence type="ECO:0000259" key="15">
    <source>
        <dbReference type="PROSITE" id="PS50089"/>
    </source>
</evidence>
<dbReference type="UniPathway" id="UPA00143"/>
<evidence type="ECO:0000256" key="8">
    <source>
        <dbReference type="ARBA" id="ARBA00022771"/>
    </source>
</evidence>
<feature type="domain" description="RING-type" evidence="15">
    <location>
        <begin position="104"/>
        <end position="146"/>
    </location>
</feature>
<evidence type="ECO:0000256" key="4">
    <source>
        <dbReference type="ARBA" id="ARBA00012483"/>
    </source>
</evidence>
<evidence type="ECO:0000256" key="6">
    <source>
        <dbReference type="ARBA" id="ARBA00022692"/>
    </source>
</evidence>
<keyword evidence="8 13" id="KW-0863">Zinc-finger</keyword>
<dbReference type="CDD" id="cd16461">
    <property type="entry name" value="RING-H2_EL5-like"/>
    <property type="match status" value="1"/>
</dbReference>
<accession>A0A2G5DHZ2</accession>
<keyword evidence="6 14" id="KW-0812">Transmembrane</keyword>
<gene>
    <name evidence="16" type="ORF">AQUCO_02000525v1</name>
</gene>
<proteinExistence type="predicted"/>
<keyword evidence="11 14" id="KW-1133">Transmembrane helix</keyword>
<evidence type="ECO:0000256" key="1">
    <source>
        <dbReference type="ARBA" id="ARBA00000900"/>
    </source>
</evidence>
<dbReference type="InParanoid" id="A0A2G5DHZ2"/>
<dbReference type="AlphaFoldDB" id="A0A2G5DHZ2"/>
<organism evidence="16 17">
    <name type="scientific">Aquilegia coerulea</name>
    <name type="common">Rocky mountain columbine</name>
    <dbReference type="NCBI Taxonomy" id="218851"/>
    <lineage>
        <taxon>Eukaryota</taxon>
        <taxon>Viridiplantae</taxon>
        <taxon>Streptophyta</taxon>
        <taxon>Embryophyta</taxon>
        <taxon>Tracheophyta</taxon>
        <taxon>Spermatophyta</taxon>
        <taxon>Magnoliopsida</taxon>
        <taxon>Ranunculales</taxon>
        <taxon>Ranunculaceae</taxon>
        <taxon>Thalictroideae</taxon>
        <taxon>Aquilegia</taxon>
    </lineage>
</organism>
<dbReference type="PROSITE" id="PS50089">
    <property type="entry name" value="ZF_RING_2"/>
    <property type="match status" value="1"/>
</dbReference>
<evidence type="ECO:0000256" key="12">
    <source>
        <dbReference type="ARBA" id="ARBA00023136"/>
    </source>
</evidence>
<dbReference type="InterPro" id="IPR001841">
    <property type="entry name" value="Znf_RING"/>
</dbReference>
<protein>
    <recommendedName>
        <fullName evidence="4">RING-type E3 ubiquitin transferase</fullName>
        <ecNumber evidence="4">2.3.2.27</ecNumber>
    </recommendedName>
</protein>
<evidence type="ECO:0000256" key="14">
    <source>
        <dbReference type="SAM" id="Phobius"/>
    </source>
</evidence>
<dbReference type="GO" id="GO:0016567">
    <property type="term" value="P:protein ubiquitination"/>
    <property type="evidence" value="ECO:0007669"/>
    <property type="project" value="UniProtKB-UniPathway"/>
</dbReference>
<keyword evidence="9" id="KW-0833">Ubl conjugation pathway</keyword>
<evidence type="ECO:0000256" key="2">
    <source>
        <dbReference type="ARBA" id="ARBA00004167"/>
    </source>
</evidence>
<dbReference type="SUPFAM" id="SSF57850">
    <property type="entry name" value="RING/U-box"/>
    <property type="match status" value="1"/>
</dbReference>
<reference evidence="16 17" key="1">
    <citation type="submission" date="2017-09" db="EMBL/GenBank/DDBJ databases">
        <title>WGS assembly of Aquilegia coerulea Goldsmith.</title>
        <authorList>
            <person name="Hodges S."/>
            <person name="Kramer E."/>
            <person name="Nordborg M."/>
            <person name="Tomkins J."/>
            <person name="Borevitz J."/>
            <person name="Derieg N."/>
            <person name="Yan J."/>
            <person name="Mihaltcheva S."/>
            <person name="Hayes R.D."/>
            <person name="Rokhsar D."/>
        </authorList>
    </citation>
    <scope>NUCLEOTIDE SEQUENCE [LARGE SCALE GENOMIC DNA]</scope>
    <source>
        <strain evidence="17">cv. Goldsmith</strain>
    </source>
</reference>
<dbReference type="OrthoDB" id="9984778at2759"/>
<dbReference type="GO" id="GO:0016020">
    <property type="term" value="C:membrane"/>
    <property type="evidence" value="ECO:0007669"/>
    <property type="project" value="UniProtKB-SubCell"/>
</dbReference>
<dbReference type="STRING" id="218851.A0A2G5DHZ2"/>
<keyword evidence="12 14" id="KW-0472">Membrane</keyword>
<dbReference type="PANTHER" id="PTHR46913:SF1">
    <property type="entry name" value="RING-H2 FINGER PROTEIN ATL16"/>
    <property type="match status" value="1"/>
</dbReference>
<dbReference type="FunCoup" id="A0A2G5DHZ2">
    <property type="interactions" value="1"/>
</dbReference>
<evidence type="ECO:0000256" key="3">
    <source>
        <dbReference type="ARBA" id="ARBA00004906"/>
    </source>
</evidence>
<dbReference type="Gene3D" id="3.30.40.10">
    <property type="entry name" value="Zinc/RING finger domain, C3HC4 (zinc finger)"/>
    <property type="match status" value="1"/>
</dbReference>
<evidence type="ECO:0000256" key="5">
    <source>
        <dbReference type="ARBA" id="ARBA00022679"/>
    </source>
</evidence>
<name>A0A2G5DHZ2_AQUCA</name>
<dbReference type="GO" id="GO:0061630">
    <property type="term" value="F:ubiquitin protein ligase activity"/>
    <property type="evidence" value="ECO:0007669"/>
    <property type="project" value="UniProtKB-EC"/>
</dbReference>
<evidence type="ECO:0000256" key="7">
    <source>
        <dbReference type="ARBA" id="ARBA00022723"/>
    </source>
</evidence>
<comment type="subcellular location">
    <subcellularLocation>
        <location evidence="2">Membrane</location>
        <topology evidence="2">Single-pass membrane protein</topology>
    </subcellularLocation>
</comment>
<comment type="catalytic activity">
    <reaction evidence="1">
        <text>S-ubiquitinyl-[E2 ubiquitin-conjugating enzyme]-L-cysteine + [acceptor protein]-L-lysine = [E2 ubiquitin-conjugating enzyme]-L-cysteine + N(6)-ubiquitinyl-[acceptor protein]-L-lysine.</text>
        <dbReference type="EC" id="2.3.2.27"/>
    </reaction>
</comment>
<dbReference type="Proteomes" id="UP000230069">
    <property type="component" value="Unassembled WGS sequence"/>
</dbReference>
<evidence type="ECO:0000256" key="11">
    <source>
        <dbReference type="ARBA" id="ARBA00022989"/>
    </source>
</evidence>
<evidence type="ECO:0000256" key="13">
    <source>
        <dbReference type="PROSITE-ProRule" id="PRU00175"/>
    </source>
</evidence>
<keyword evidence="10" id="KW-0862">Zinc</keyword>